<keyword evidence="6" id="KW-1185">Reference proteome</keyword>
<dbReference type="Proteomes" id="UP000261520">
    <property type="component" value="Unplaced"/>
</dbReference>
<feature type="domain" description="Dynein heavy chain coiled coil stalk" evidence="3">
    <location>
        <begin position="156"/>
        <end position="280"/>
    </location>
</feature>
<dbReference type="Pfam" id="PF12781">
    <property type="entry name" value="AAA_9"/>
    <property type="match status" value="1"/>
</dbReference>
<dbReference type="Gene3D" id="3.40.50.300">
    <property type="entry name" value="P-loop containing nucleotide triphosphate hydrolases"/>
    <property type="match status" value="1"/>
</dbReference>
<organism evidence="5 6">
    <name type="scientific">Periophthalmus magnuspinnatus</name>
    <dbReference type="NCBI Taxonomy" id="409849"/>
    <lineage>
        <taxon>Eukaryota</taxon>
        <taxon>Metazoa</taxon>
        <taxon>Chordata</taxon>
        <taxon>Craniata</taxon>
        <taxon>Vertebrata</taxon>
        <taxon>Euteleostomi</taxon>
        <taxon>Actinopterygii</taxon>
        <taxon>Neopterygii</taxon>
        <taxon>Teleostei</taxon>
        <taxon>Neoteleostei</taxon>
        <taxon>Acanthomorphata</taxon>
        <taxon>Gobiaria</taxon>
        <taxon>Gobiiformes</taxon>
        <taxon>Gobioidei</taxon>
        <taxon>Gobiidae</taxon>
        <taxon>Oxudercinae</taxon>
        <taxon>Periophthalmus</taxon>
    </lineage>
</organism>
<proteinExistence type="predicted"/>
<dbReference type="InterPro" id="IPR026983">
    <property type="entry name" value="DHC"/>
</dbReference>
<dbReference type="InterPro" id="IPR024743">
    <property type="entry name" value="Dynein_HC_stalk"/>
</dbReference>
<reference evidence="5" key="1">
    <citation type="submission" date="2025-08" db="UniProtKB">
        <authorList>
            <consortium name="Ensembl"/>
        </authorList>
    </citation>
    <scope>IDENTIFICATION</scope>
</reference>
<dbReference type="GO" id="GO:0007018">
    <property type="term" value="P:microtubule-based movement"/>
    <property type="evidence" value="ECO:0007669"/>
    <property type="project" value="InterPro"/>
</dbReference>
<accession>A0A3B3Z6K5</accession>
<evidence type="ECO:0000313" key="6">
    <source>
        <dbReference type="Proteomes" id="UP000261520"/>
    </source>
</evidence>
<reference evidence="5" key="2">
    <citation type="submission" date="2025-09" db="UniProtKB">
        <authorList>
            <consortium name="Ensembl"/>
        </authorList>
    </citation>
    <scope>IDENTIFICATION</scope>
</reference>
<evidence type="ECO:0000313" key="5">
    <source>
        <dbReference type="Ensembl" id="ENSPMGP00000000174.1"/>
    </source>
</evidence>
<dbReference type="STRING" id="409849.ENSPMGP00000000174"/>
<feature type="signal peptide" evidence="2">
    <location>
        <begin position="1"/>
        <end position="19"/>
    </location>
</feature>
<dbReference type="AlphaFoldDB" id="A0A3B3Z6K5"/>
<keyword evidence="1" id="KW-0175">Coiled coil</keyword>
<name>A0A3B3Z6K5_9GOBI</name>
<dbReference type="GO" id="GO:0045505">
    <property type="term" value="F:dynein intermediate chain binding"/>
    <property type="evidence" value="ECO:0007669"/>
    <property type="project" value="InterPro"/>
</dbReference>
<keyword evidence="2" id="KW-0732">Signal</keyword>
<evidence type="ECO:0000256" key="2">
    <source>
        <dbReference type="SAM" id="SignalP"/>
    </source>
</evidence>
<evidence type="ECO:0000256" key="1">
    <source>
        <dbReference type="SAM" id="Coils"/>
    </source>
</evidence>
<protein>
    <submittedName>
        <fullName evidence="5">Uncharacterized protein</fullName>
    </submittedName>
</protein>
<feature type="coiled-coil region" evidence="1">
    <location>
        <begin position="181"/>
        <end position="229"/>
    </location>
</feature>
<dbReference type="PANTHER" id="PTHR22878">
    <property type="entry name" value="DYNEIN HEAVY CHAIN 6, AXONEMAL-LIKE-RELATED"/>
    <property type="match status" value="1"/>
</dbReference>
<feature type="chain" id="PRO_5017396839" evidence="2">
    <location>
        <begin position="20"/>
        <end position="407"/>
    </location>
</feature>
<dbReference type="Gene3D" id="1.20.920.20">
    <property type="match status" value="2"/>
</dbReference>
<evidence type="ECO:0000259" key="4">
    <source>
        <dbReference type="Pfam" id="PF12781"/>
    </source>
</evidence>
<feature type="domain" description="Dynein heavy chain ATP-binding dynein motor region" evidence="4">
    <location>
        <begin position="307"/>
        <end position="379"/>
    </location>
</feature>
<dbReference type="GO" id="GO:0051959">
    <property type="term" value="F:dynein light intermediate chain binding"/>
    <property type="evidence" value="ECO:0007669"/>
    <property type="project" value="InterPro"/>
</dbReference>
<dbReference type="Pfam" id="PF12777">
    <property type="entry name" value="MT"/>
    <property type="match status" value="1"/>
</dbReference>
<sequence length="407" mass="45522">MFILILNLVHCCILAPLYSDVMTMKRRYEVGLEKLESAASQVALMQMELEELQPQLRVASKKVDEIMVVIEHDSLEAAETEKVVKVDEAIANQQAMAAKAIKDECDADLAEAMPILESALAALNTLTPQVHVYIWYIFKSGTCFYTEGPFVVCCRVAKVVAPKKEKLAQAEGELRVAMKGLQKKQADLKEVQDKLGKLEQTLEAHKKEKADLENQVDLCSKKMERAEQLIGGLGGEKTRWSEMALNLGKLYQNLIGDILISSTDYLYCPCFPQEQTQEWMSLCKSKAIPCSPHMSLMNSLGDPVKIRAWTIAGLPSDSFSIDNGIMISNARRWPLMIDPQGQANKWVKNMEKANSLHIIKLSDSDFVRTLENCIQFGTPGTNTNKHTLNHYYAHTLVPSSACFASYL</sequence>
<dbReference type="GO" id="GO:0030286">
    <property type="term" value="C:dynein complex"/>
    <property type="evidence" value="ECO:0007669"/>
    <property type="project" value="InterPro"/>
</dbReference>
<dbReference type="InterPro" id="IPR035706">
    <property type="entry name" value="AAA_9"/>
</dbReference>
<dbReference type="Ensembl" id="ENSPMGT00000000187.1">
    <property type="protein sequence ID" value="ENSPMGP00000000174.1"/>
    <property type="gene ID" value="ENSPMGG00000000189.1"/>
</dbReference>
<dbReference type="InterPro" id="IPR027417">
    <property type="entry name" value="P-loop_NTPase"/>
</dbReference>
<evidence type="ECO:0000259" key="3">
    <source>
        <dbReference type="Pfam" id="PF12777"/>
    </source>
</evidence>
<dbReference type="PANTHER" id="PTHR22878:SF66">
    <property type="entry name" value="DYNEIN AXONEMAL HEAVY CHAIN 7"/>
    <property type="match status" value="1"/>
</dbReference>